<reference evidence="2" key="1">
    <citation type="journal article" date="2016" name="Proc. Natl. Acad. Sci. U.S.A.">
        <title>Lipid metabolic changes in an early divergent fungus govern the establishment of a mutualistic symbiosis with endobacteria.</title>
        <authorList>
            <person name="Lastovetsky O.A."/>
            <person name="Gaspar M.L."/>
            <person name="Mondo S.J."/>
            <person name="LaButti K.M."/>
            <person name="Sandor L."/>
            <person name="Grigoriev I.V."/>
            <person name="Henry S.A."/>
            <person name="Pawlowska T.E."/>
        </authorList>
    </citation>
    <scope>NUCLEOTIDE SEQUENCE [LARGE SCALE GENOMIC DNA]</scope>
    <source>
        <strain evidence="2">ATCC 52814</strain>
    </source>
</reference>
<protein>
    <submittedName>
        <fullName evidence="2">Uncharacterized protein</fullName>
    </submittedName>
</protein>
<feature type="compositionally biased region" description="Polar residues" evidence="1">
    <location>
        <begin position="202"/>
        <end position="216"/>
    </location>
</feature>
<dbReference type="AlphaFoldDB" id="A0A1X0QLP6"/>
<organism evidence="2">
    <name type="scientific">Rhizopus microsporus var. microsporus</name>
    <dbReference type="NCBI Taxonomy" id="86635"/>
    <lineage>
        <taxon>Eukaryota</taxon>
        <taxon>Fungi</taxon>
        <taxon>Fungi incertae sedis</taxon>
        <taxon>Mucoromycota</taxon>
        <taxon>Mucoromycotina</taxon>
        <taxon>Mucoromycetes</taxon>
        <taxon>Mucorales</taxon>
        <taxon>Mucorineae</taxon>
        <taxon>Rhizopodaceae</taxon>
        <taxon>Rhizopus</taxon>
    </lineage>
</organism>
<name>A0A1X0QLP6_RHIZD</name>
<sequence>MSLTKSTILPVKTPLTCSFDKGVDIEKEWLTHLETCFETTRFAKWFQHNLKSPVVESKKKLTWSAECDILRERFDLASRTNQSNETLSDCLYRYREHLAGSKTNTTQSPFLVHHFISCLYNQEFREMVIKSLKAYANMNRINQQVKQSGQTTDDSRYSPRNHFPYVPENFDDFETVINNDLANLESSLTTIFAADAAKSITTRRQNPTLSSSGSSANKDEKPNKNQISYMKRKGICIYCKTADYSQDHIVKCEARKKIKGEITSQNVQWVH</sequence>
<dbReference type="VEuPathDB" id="FungiDB:BCV72DRAFT_266204"/>
<evidence type="ECO:0000313" key="2">
    <source>
        <dbReference type="EMBL" id="ORE00674.1"/>
    </source>
</evidence>
<dbReference type="EMBL" id="KV922403">
    <property type="protein sequence ID" value="ORE00674.1"/>
    <property type="molecule type" value="Genomic_DNA"/>
</dbReference>
<gene>
    <name evidence="2" type="ORF">BCV72DRAFT_266204</name>
</gene>
<dbReference type="Proteomes" id="UP000242414">
    <property type="component" value="Unassembled WGS sequence"/>
</dbReference>
<proteinExistence type="predicted"/>
<accession>A0A1X0QLP6</accession>
<evidence type="ECO:0000256" key="1">
    <source>
        <dbReference type="SAM" id="MobiDB-lite"/>
    </source>
</evidence>
<feature type="region of interest" description="Disordered" evidence="1">
    <location>
        <begin position="202"/>
        <end position="225"/>
    </location>
</feature>